<evidence type="ECO:0000313" key="7">
    <source>
        <dbReference type="EMBL" id="PRD47656.1"/>
    </source>
</evidence>
<dbReference type="PANTHER" id="PTHR43133:SF46">
    <property type="entry name" value="RNA POLYMERASE SIGMA-70 FACTOR ECF SUBFAMILY"/>
    <property type="match status" value="1"/>
</dbReference>
<gene>
    <name evidence="7" type="ORF">C5745_10135</name>
</gene>
<proteinExistence type="inferred from homology"/>
<protein>
    <recommendedName>
        <fullName evidence="9">Sigma-70 family RNA polymerase sigma factor</fullName>
    </recommendedName>
</protein>
<keyword evidence="4" id="KW-0804">Transcription</keyword>
<dbReference type="InterPro" id="IPR039425">
    <property type="entry name" value="RNA_pol_sigma-70-like"/>
</dbReference>
<dbReference type="GO" id="GO:0003677">
    <property type="term" value="F:DNA binding"/>
    <property type="evidence" value="ECO:0007669"/>
    <property type="project" value="InterPro"/>
</dbReference>
<dbReference type="InterPro" id="IPR036388">
    <property type="entry name" value="WH-like_DNA-bd_sf"/>
</dbReference>
<dbReference type="GO" id="GO:0016987">
    <property type="term" value="F:sigma factor activity"/>
    <property type="evidence" value="ECO:0007669"/>
    <property type="project" value="UniProtKB-KW"/>
</dbReference>
<evidence type="ECO:0000259" key="5">
    <source>
        <dbReference type="Pfam" id="PF04542"/>
    </source>
</evidence>
<dbReference type="InterPro" id="IPR013324">
    <property type="entry name" value="RNA_pol_sigma_r3/r4-like"/>
</dbReference>
<dbReference type="SUPFAM" id="SSF88659">
    <property type="entry name" value="Sigma3 and sigma4 domains of RNA polymerase sigma factors"/>
    <property type="match status" value="1"/>
</dbReference>
<feature type="domain" description="RNA polymerase sigma factor 70 region 4 type 2" evidence="6">
    <location>
        <begin position="123"/>
        <end position="173"/>
    </location>
</feature>
<dbReference type="SUPFAM" id="SSF88946">
    <property type="entry name" value="Sigma2 domain of RNA polymerase sigma factors"/>
    <property type="match status" value="1"/>
</dbReference>
<dbReference type="Pfam" id="PF04542">
    <property type="entry name" value="Sigma70_r2"/>
    <property type="match status" value="1"/>
</dbReference>
<dbReference type="AlphaFoldDB" id="A0A2S9J4D0"/>
<name>A0A2S9J4D0_9SPHI</name>
<dbReference type="InterPro" id="IPR007627">
    <property type="entry name" value="RNA_pol_sigma70_r2"/>
</dbReference>
<organism evidence="7 8">
    <name type="scientific">Sphingobacterium haloxyli</name>
    <dbReference type="NCBI Taxonomy" id="2100533"/>
    <lineage>
        <taxon>Bacteria</taxon>
        <taxon>Pseudomonadati</taxon>
        <taxon>Bacteroidota</taxon>
        <taxon>Sphingobacteriia</taxon>
        <taxon>Sphingobacteriales</taxon>
        <taxon>Sphingobacteriaceae</taxon>
        <taxon>Sphingobacterium</taxon>
    </lineage>
</organism>
<comment type="caution">
    <text evidence="7">The sequence shown here is derived from an EMBL/GenBank/DDBJ whole genome shotgun (WGS) entry which is preliminary data.</text>
</comment>
<sequence>MDQAQVKNWWIEVKTQSNRKAFDRIYLSTWHKLYAQAWRRVEDEDVAKDMVQDVFVKLWEGRQSITIAGTVPAYLNAVLKNRIMDYFQSENVLKSALERAFLIMESVVDRPELGLSYEETEGILEEELAKMPKNMRETFLLRLDNQSIPMIAQSLNLADQTVNNLLTEARRRLKDNLPRRFENHHPQYVILFLYALNEILIYN</sequence>
<comment type="similarity">
    <text evidence="1">Belongs to the sigma-70 factor family. ECF subfamily.</text>
</comment>
<evidence type="ECO:0000256" key="1">
    <source>
        <dbReference type="ARBA" id="ARBA00010641"/>
    </source>
</evidence>
<evidence type="ECO:0000313" key="8">
    <source>
        <dbReference type="Proteomes" id="UP000239711"/>
    </source>
</evidence>
<dbReference type="Proteomes" id="UP000239711">
    <property type="component" value="Unassembled WGS sequence"/>
</dbReference>
<keyword evidence="3" id="KW-0731">Sigma factor</keyword>
<dbReference type="Pfam" id="PF08281">
    <property type="entry name" value="Sigma70_r4_2"/>
    <property type="match status" value="1"/>
</dbReference>
<dbReference type="EMBL" id="PVBQ01000006">
    <property type="protein sequence ID" value="PRD47656.1"/>
    <property type="molecule type" value="Genomic_DNA"/>
</dbReference>
<dbReference type="GO" id="GO:0006352">
    <property type="term" value="P:DNA-templated transcription initiation"/>
    <property type="evidence" value="ECO:0007669"/>
    <property type="project" value="InterPro"/>
</dbReference>
<dbReference type="NCBIfam" id="TIGR02937">
    <property type="entry name" value="sigma70-ECF"/>
    <property type="match status" value="1"/>
</dbReference>
<dbReference type="InterPro" id="IPR013249">
    <property type="entry name" value="RNA_pol_sigma70_r4_t2"/>
</dbReference>
<dbReference type="RefSeq" id="WP_105716879.1">
    <property type="nucleotide sequence ID" value="NZ_PVBQ01000006.1"/>
</dbReference>
<evidence type="ECO:0000256" key="4">
    <source>
        <dbReference type="ARBA" id="ARBA00023163"/>
    </source>
</evidence>
<dbReference type="Gene3D" id="1.10.10.10">
    <property type="entry name" value="Winged helix-like DNA-binding domain superfamily/Winged helix DNA-binding domain"/>
    <property type="match status" value="1"/>
</dbReference>
<evidence type="ECO:0000256" key="3">
    <source>
        <dbReference type="ARBA" id="ARBA00023082"/>
    </source>
</evidence>
<feature type="domain" description="RNA polymerase sigma-70 region 2" evidence="5">
    <location>
        <begin position="32"/>
        <end position="90"/>
    </location>
</feature>
<reference evidence="7 8" key="1">
    <citation type="submission" date="2018-02" db="EMBL/GenBank/DDBJ databases">
        <title>The draft genome of Sphingobacterium sp. 5JN-11.</title>
        <authorList>
            <person name="Liu L."/>
            <person name="Li L."/>
            <person name="Liang L."/>
            <person name="Zhang X."/>
            <person name="Wang T."/>
        </authorList>
    </citation>
    <scope>NUCLEOTIDE SEQUENCE [LARGE SCALE GENOMIC DNA]</scope>
    <source>
        <strain evidence="7 8">5JN-11</strain>
    </source>
</reference>
<dbReference type="PANTHER" id="PTHR43133">
    <property type="entry name" value="RNA POLYMERASE ECF-TYPE SIGMA FACTO"/>
    <property type="match status" value="1"/>
</dbReference>
<keyword evidence="2" id="KW-0805">Transcription regulation</keyword>
<dbReference type="InterPro" id="IPR014284">
    <property type="entry name" value="RNA_pol_sigma-70_dom"/>
</dbReference>
<dbReference type="Gene3D" id="1.10.1740.10">
    <property type="match status" value="1"/>
</dbReference>
<evidence type="ECO:0008006" key="9">
    <source>
        <dbReference type="Google" id="ProtNLM"/>
    </source>
</evidence>
<evidence type="ECO:0000259" key="6">
    <source>
        <dbReference type="Pfam" id="PF08281"/>
    </source>
</evidence>
<accession>A0A2S9J4D0</accession>
<evidence type="ECO:0000256" key="2">
    <source>
        <dbReference type="ARBA" id="ARBA00023015"/>
    </source>
</evidence>
<keyword evidence="8" id="KW-1185">Reference proteome</keyword>
<dbReference type="OrthoDB" id="679904at2"/>
<dbReference type="InterPro" id="IPR013325">
    <property type="entry name" value="RNA_pol_sigma_r2"/>
</dbReference>